<dbReference type="Gene3D" id="1.10.287.70">
    <property type="match status" value="1"/>
</dbReference>
<keyword evidence="1" id="KW-0472">Membrane</keyword>
<feature type="transmembrane region" description="Helical" evidence="1">
    <location>
        <begin position="83"/>
        <end position="102"/>
    </location>
</feature>
<dbReference type="InterPro" id="IPR013099">
    <property type="entry name" value="K_chnl_dom"/>
</dbReference>
<name>A0ABS8L0Q5_9HYPH</name>
<dbReference type="RefSeq" id="WP_230552782.1">
    <property type="nucleotide sequence ID" value="NZ_JAJISD010000010.1"/>
</dbReference>
<feature type="transmembrane region" description="Helical" evidence="1">
    <location>
        <begin position="114"/>
        <end position="133"/>
    </location>
</feature>
<gene>
    <name evidence="3" type="ORF">LJ725_21020</name>
</gene>
<dbReference type="EMBL" id="JAJISD010000010">
    <property type="protein sequence ID" value="MCC8431463.1"/>
    <property type="molecule type" value="Genomic_DNA"/>
</dbReference>
<comment type="caution">
    <text evidence="3">The sequence shown here is derived from an EMBL/GenBank/DDBJ whole genome shotgun (WGS) entry which is preliminary data.</text>
</comment>
<keyword evidence="3" id="KW-0407">Ion channel</keyword>
<organism evidence="3 4">
    <name type="scientific">Reyranella aquatilis</name>
    <dbReference type="NCBI Taxonomy" id="2035356"/>
    <lineage>
        <taxon>Bacteria</taxon>
        <taxon>Pseudomonadati</taxon>
        <taxon>Pseudomonadota</taxon>
        <taxon>Alphaproteobacteria</taxon>
        <taxon>Hyphomicrobiales</taxon>
        <taxon>Reyranellaceae</taxon>
        <taxon>Reyranella</taxon>
    </lineage>
</organism>
<dbReference type="Pfam" id="PF07885">
    <property type="entry name" value="Ion_trans_2"/>
    <property type="match status" value="1"/>
</dbReference>
<keyword evidence="3" id="KW-0813">Transport</keyword>
<dbReference type="GO" id="GO:0034220">
    <property type="term" value="P:monoatomic ion transmembrane transport"/>
    <property type="evidence" value="ECO:0007669"/>
    <property type="project" value="UniProtKB-KW"/>
</dbReference>
<evidence type="ECO:0000256" key="1">
    <source>
        <dbReference type="SAM" id="Phobius"/>
    </source>
</evidence>
<feature type="transmembrane region" description="Helical" evidence="1">
    <location>
        <begin position="42"/>
        <end position="63"/>
    </location>
</feature>
<keyword evidence="3" id="KW-0406">Ion transport</keyword>
<sequence length="149" mass="16495">MFANLALATLMVSLTVAIHLGGLLVLLWVLRDRAHRMRAHESRLVQLGVILFVVLGLVAIHSVEIWLYGAAYWAIGAVSDFETALYFSTVTFTTLGYGDVVLDSKWRLFGAIEGGNGLILFGWSTAFLLSVTSRLRLLEHDWLEKTGSD</sequence>
<keyword evidence="1" id="KW-0812">Transmembrane</keyword>
<protein>
    <submittedName>
        <fullName evidence="3">Potassium channel family protein</fullName>
    </submittedName>
</protein>
<feature type="domain" description="Potassium channel" evidence="2">
    <location>
        <begin position="62"/>
        <end position="132"/>
    </location>
</feature>
<evidence type="ECO:0000313" key="3">
    <source>
        <dbReference type="EMBL" id="MCC8431463.1"/>
    </source>
</evidence>
<dbReference type="Proteomes" id="UP001198862">
    <property type="component" value="Unassembled WGS sequence"/>
</dbReference>
<dbReference type="SUPFAM" id="SSF81324">
    <property type="entry name" value="Voltage-gated potassium channels"/>
    <property type="match status" value="1"/>
</dbReference>
<evidence type="ECO:0000259" key="2">
    <source>
        <dbReference type="Pfam" id="PF07885"/>
    </source>
</evidence>
<evidence type="ECO:0000313" key="4">
    <source>
        <dbReference type="Proteomes" id="UP001198862"/>
    </source>
</evidence>
<reference evidence="3 4" key="1">
    <citation type="submission" date="2021-11" db="EMBL/GenBank/DDBJ databases">
        <authorList>
            <person name="Lee D.-H."/>
            <person name="Kim S.-B."/>
        </authorList>
    </citation>
    <scope>NUCLEOTIDE SEQUENCE [LARGE SCALE GENOMIC DNA]</scope>
    <source>
        <strain evidence="3 4">KCTC 52223</strain>
    </source>
</reference>
<feature type="transmembrane region" description="Helical" evidence="1">
    <location>
        <begin position="6"/>
        <end position="30"/>
    </location>
</feature>
<keyword evidence="4" id="KW-1185">Reference proteome</keyword>
<accession>A0ABS8L0Q5</accession>
<keyword evidence="1" id="KW-1133">Transmembrane helix</keyword>
<proteinExistence type="predicted"/>